<protein>
    <recommendedName>
        <fullName evidence="8">Histidinol-phosphate aminotransferase</fullName>
        <ecNumber evidence="8">2.6.1.9</ecNumber>
    </recommendedName>
    <alternativeName>
        <fullName evidence="8">Imidazole acetol-phosphate transaminase</fullName>
    </alternativeName>
</protein>
<gene>
    <name evidence="8 10" type="primary">hisC</name>
    <name evidence="10" type="ORF">SJI18_23180</name>
</gene>
<dbReference type="PANTHER" id="PTHR42885:SF2">
    <property type="entry name" value="HISTIDINOL-PHOSPHATE AMINOTRANSFERASE"/>
    <property type="match status" value="1"/>
</dbReference>
<comment type="catalytic activity">
    <reaction evidence="8">
        <text>L-histidinol phosphate + 2-oxoglutarate = 3-(imidazol-4-yl)-2-oxopropyl phosphate + L-glutamate</text>
        <dbReference type="Rhea" id="RHEA:23744"/>
        <dbReference type="ChEBI" id="CHEBI:16810"/>
        <dbReference type="ChEBI" id="CHEBI:29985"/>
        <dbReference type="ChEBI" id="CHEBI:57766"/>
        <dbReference type="ChEBI" id="CHEBI:57980"/>
        <dbReference type="EC" id="2.6.1.9"/>
    </reaction>
</comment>
<proteinExistence type="inferred from homology"/>
<keyword evidence="5 8" id="KW-0808">Transferase</keyword>
<evidence type="ECO:0000256" key="2">
    <source>
        <dbReference type="ARBA" id="ARBA00007970"/>
    </source>
</evidence>
<evidence type="ECO:0000256" key="7">
    <source>
        <dbReference type="ARBA" id="ARBA00023102"/>
    </source>
</evidence>
<keyword evidence="3 8" id="KW-0032">Aminotransferase</keyword>
<comment type="subunit">
    <text evidence="8">Homodimer.</text>
</comment>
<evidence type="ECO:0000313" key="10">
    <source>
        <dbReference type="EMBL" id="MEF2115186.1"/>
    </source>
</evidence>
<evidence type="ECO:0000256" key="8">
    <source>
        <dbReference type="HAMAP-Rule" id="MF_01023"/>
    </source>
</evidence>
<comment type="caution">
    <text evidence="10">The sequence shown here is derived from an EMBL/GenBank/DDBJ whole genome shotgun (WGS) entry which is preliminary data.</text>
</comment>
<evidence type="ECO:0000256" key="1">
    <source>
        <dbReference type="ARBA" id="ARBA00001933"/>
    </source>
</evidence>
<evidence type="ECO:0000313" key="11">
    <source>
        <dbReference type="Proteomes" id="UP001498469"/>
    </source>
</evidence>
<dbReference type="NCBIfam" id="TIGR01141">
    <property type="entry name" value="hisC"/>
    <property type="match status" value="1"/>
</dbReference>
<dbReference type="Pfam" id="PF00155">
    <property type="entry name" value="Aminotran_1_2"/>
    <property type="match status" value="1"/>
</dbReference>
<dbReference type="CDD" id="cd00609">
    <property type="entry name" value="AAT_like"/>
    <property type="match status" value="1"/>
</dbReference>
<comment type="similarity">
    <text evidence="2 8">Belongs to the class-II pyridoxal-phosphate-dependent aminotransferase family. Histidinol-phosphate aminotransferase subfamily.</text>
</comment>
<dbReference type="InterPro" id="IPR005861">
    <property type="entry name" value="HisP_aminotrans"/>
</dbReference>
<evidence type="ECO:0000256" key="6">
    <source>
        <dbReference type="ARBA" id="ARBA00022898"/>
    </source>
</evidence>
<accession>A0ABU7UVA2</accession>
<evidence type="ECO:0000256" key="5">
    <source>
        <dbReference type="ARBA" id="ARBA00022679"/>
    </source>
</evidence>
<evidence type="ECO:0000256" key="3">
    <source>
        <dbReference type="ARBA" id="ARBA00022576"/>
    </source>
</evidence>
<dbReference type="EMBL" id="JAZHFS010000042">
    <property type="protein sequence ID" value="MEF2115186.1"/>
    <property type="molecule type" value="Genomic_DNA"/>
</dbReference>
<sequence length="347" mass="39016">MMIQDFFREDLSDFESYSAGKIDYNVRLNANESFNNLDFETRKEIGKAVENSIYNRYPDPESLEVCDLYAKYANVLSINVMAGNGSDECIQIIAHTFLNAGDKVAMQSPDFSMYGLYTKVAGGIPIEFPLGAELELNVDGFISMANSEKVKIVFLSNPNNPTGNIIKREDIIKIIEGCKCIVVIDEAYFEFYGESILDKIDFYENLIVLRTCSKIGLAAIRLGFMITSNVLMSELKKAKPPYNVNSITQSISCVILKKPEIIYNNVKNILAERSYLWEKLSCISGIKLYKSKSNFILVEVPNALETKAKLLNQSINVRSFTSGKLVNCLRITIGSREENNCLLKNII</sequence>
<dbReference type="GO" id="GO:0004400">
    <property type="term" value="F:histidinol-phosphate transaminase activity"/>
    <property type="evidence" value="ECO:0007669"/>
    <property type="project" value="UniProtKB-EC"/>
</dbReference>
<feature type="modified residue" description="N6-(pyridoxal phosphate)lysine" evidence="8">
    <location>
        <position position="214"/>
    </location>
</feature>
<keyword evidence="11" id="KW-1185">Reference proteome</keyword>
<dbReference type="Proteomes" id="UP001498469">
    <property type="component" value="Unassembled WGS sequence"/>
</dbReference>
<organism evidence="10 11">
    <name type="scientific">Clostridium frigoriphilum</name>
    <dbReference type="NCBI Taxonomy" id="443253"/>
    <lineage>
        <taxon>Bacteria</taxon>
        <taxon>Bacillati</taxon>
        <taxon>Bacillota</taxon>
        <taxon>Clostridia</taxon>
        <taxon>Eubacteriales</taxon>
        <taxon>Clostridiaceae</taxon>
        <taxon>Clostridium</taxon>
    </lineage>
</organism>
<evidence type="ECO:0000259" key="9">
    <source>
        <dbReference type="Pfam" id="PF00155"/>
    </source>
</evidence>
<evidence type="ECO:0000256" key="4">
    <source>
        <dbReference type="ARBA" id="ARBA00022605"/>
    </source>
</evidence>
<keyword evidence="4 8" id="KW-0028">Amino-acid biosynthesis</keyword>
<dbReference type="HAMAP" id="MF_01023">
    <property type="entry name" value="HisC_aminotrans_2"/>
    <property type="match status" value="1"/>
</dbReference>
<dbReference type="InterPro" id="IPR004839">
    <property type="entry name" value="Aminotransferase_I/II_large"/>
</dbReference>
<dbReference type="PANTHER" id="PTHR42885">
    <property type="entry name" value="HISTIDINOL-PHOSPHATE AMINOTRANSFERASE-RELATED"/>
    <property type="match status" value="1"/>
</dbReference>
<name>A0ABU7UVA2_9CLOT</name>
<comment type="cofactor">
    <cofactor evidence="1 8">
        <name>pyridoxal 5'-phosphate</name>
        <dbReference type="ChEBI" id="CHEBI:597326"/>
    </cofactor>
</comment>
<reference evidence="10 11" key="1">
    <citation type="submission" date="2023-11" db="EMBL/GenBank/DDBJ databases">
        <title>Draft genome sequence of a psychrophilic Clostridium strain from permafrost water brine.</title>
        <authorList>
            <person name="Shcherbakova V.A."/>
            <person name="Trubitsyn V.E."/>
            <person name="Zakharyuk A.G."/>
        </authorList>
    </citation>
    <scope>NUCLEOTIDE SEQUENCE [LARGE SCALE GENOMIC DNA]</scope>
    <source>
        <strain evidence="10 11">14F</strain>
    </source>
</reference>
<dbReference type="RefSeq" id="WP_216255529.1">
    <property type="nucleotide sequence ID" value="NZ_JAZHFS010000042.1"/>
</dbReference>
<comment type="pathway">
    <text evidence="8">Amino-acid biosynthesis; L-histidine biosynthesis; L-histidine from 5-phospho-alpha-D-ribose 1-diphosphate: step 7/9.</text>
</comment>
<dbReference type="EC" id="2.6.1.9" evidence="8"/>
<keyword evidence="7 8" id="KW-0368">Histidine biosynthesis</keyword>
<feature type="domain" description="Aminotransferase class I/classII large" evidence="9">
    <location>
        <begin position="40"/>
        <end position="345"/>
    </location>
</feature>
<keyword evidence="6 8" id="KW-0663">Pyridoxal phosphate</keyword>